<evidence type="ECO:0000256" key="8">
    <source>
        <dbReference type="ARBA" id="ARBA00023136"/>
    </source>
</evidence>
<evidence type="ECO:0000256" key="4">
    <source>
        <dbReference type="ARBA" id="ARBA00022519"/>
    </source>
</evidence>
<evidence type="ECO:0000256" key="2">
    <source>
        <dbReference type="ARBA" id="ARBA00022448"/>
    </source>
</evidence>
<evidence type="ECO:0000313" key="11">
    <source>
        <dbReference type="Proteomes" id="UP000184395"/>
    </source>
</evidence>
<gene>
    <name evidence="10" type="ORF">SAMN05192548_1005197</name>
</gene>
<evidence type="ECO:0000256" key="1">
    <source>
        <dbReference type="ARBA" id="ARBA00004533"/>
    </source>
</evidence>
<dbReference type="EMBL" id="FRAB01000005">
    <property type="protein sequence ID" value="SHJ72135.1"/>
    <property type="molecule type" value="Genomic_DNA"/>
</dbReference>
<keyword evidence="2" id="KW-0813">Transport</keyword>
<dbReference type="AlphaFoldDB" id="A0A1M6LLN6"/>
<keyword evidence="8" id="KW-0472">Membrane</keyword>
<evidence type="ECO:0000256" key="5">
    <source>
        <dbReference type="ARBA" id="ARBA00022692"/>
    </source>
</evidence>
<dbReference type="InterPro" id="IPR024961">
    <property type="entry name" value="T2SS_GspC_N"/>
</dbReference>
<keyword evidence="7" id="KW-1133">Transmembrane helix</keyword>
<evidence type="ECO:0000313" key="10">
    <source>
        <dbReference type="EMBL" id="SHJ72135.1"/>
    </source>
</evidence>
<dbReference type="GO" id="GO:0005886">
    <property type="term" value="C:plasma membrane"/>
    <property type="evidence" value="ECO:0007669"/>
    <property type="project" value="UniProtKB-SubCell"/>
</dbReference>
<feature type="domain" description="Type II secretion system protein GspC N-terminal" evidence="9">
    <location>
        <begin position="65"/>
        <end position="126"/>
    </location>
</feature>
<name>A0A1M6LLN6_9BURK</name>
<reference evidence="10 11" key="1">
    <citation type="submission" date="2016-11" db="EMBL/GenBank/DDBJ databases">
        <authorList>
            <person name="Jaros S."/>
            <person name="Januszkiewicz K."/>
            <person name="Wedrychowicz H."/>
        </authorList>
    </citation>
    <scope>NUCLEOTIDE SEQUENCE [LARGE SCALE GENOMIC DNA]</scope>
    <source>
        <strain evidence="10 11">LMG 20594</strain>
    </source>
</reference>
<dbReference type="STRING" id="169427.SAMN05192548_1005197"/>
<dbReference type="Proteomes" id="UP000184395">
    <property type="component" value="Unassembled WGS sequence"/>
</dbReference>
<evidence type="ECO:0000256" key="6">
    <source>
        <dbReference type="ARBA" id="ARBA00022927"/>
    </source>
</evidence>
<keyword evidence="5" id="KW-0812">Transmembrane</keyword>
<protein>
    <submittedName>
        <fullName evidence="10">General secretion pathway protein C</fullName>
    </submittedName>
</protein>
<keyword evidence="3" id="KW-1003">Cell membrane</keyword>
<accession>A0A1M6LLN6</accession>
<dbReference type="Pfam" id="PF11356">
    <property type="entry name" value="T2SSC"/>
    <property type="match status" value="1"/>
</dbReference>
<evidence type="ECO:0000256" key="3">
    <source>
        <dbReference type="ARBA" id="ARBA00022475"/>
    </source>
</evidence>
<dbReference type="GO" id="GO:0015031">
    <property type="term" value="P:protein transport"/>
    <property type="evidence" value="ECO:0007669"/>
    <property type="project" value="UniProtKB-KW"/>
</dbReference>
<comment type="subcellular location">
    <subcellularLocation>
        <location evidence="1">Cell inner membrane</location>
    </subcellularLocation>
</comment>
<keyword evidence="4" id="KW-0997">Cell inner membrane</keyword>
<dbReference type="Gene3D" id="2.30.30.830">
    <property type="match status" value="1"/>
</dbReference>
<sequence length="140" mass="14640">MMRMNAIQIRLLSLALFAVFCATLTYWVITLATTSGAPLPAAAAHPQVSTEQAATLFGGQLTRTANQDVHLFGILALREGAAAIVSVGGEPPRAVSLGSALMQGAKLSEVRARSIIIDRNGAHSEVFLPANAAGPTIYVR</sequence>
<keyword evidence="6" id="KW-0653">Protein transport</keyword>
<evidence type="ECO:0000256" key="7">
    <source>
        <dbReference type="ARBA" id="ARBA00022989"/>
    </source>
</evidence>
<evidence type="ECO:0000259" key="9">
    <source>
        <dbReference type="Pfam" id="PF11356"/>
    </source>
</evidence>
<proteinExistence type="predicted"/>
<organism evidence="10 11">
    <name type="scientific">Paraburkholderia terricola</name>
    <dbReference type="NCBI Taxonomy" id="169427"/>
    <lineage>
        <taxon>Bacteria</taxon>
        <taxon>Pseudomonadati</taxon>
        <taxon>Pseudomonadota</taxon>
        <taxon>Betaproteobacteria</taxon>
        <taxon>Burkholderiales</taxon>
        <taxon>Burkholderiaceae</taxon>
        <taxon>Paraburkholderia</taxon>
    </lineage>
</organism>